<keyword evidence="2" id="KW-0614">Plasmid</keyword>
<feature type="domain" description="DUF5983" evidence="1">
    <location>
        <begin position="7"/>
        <end position="90"/>
    </location>
</feature>
<dbReference type="Pfam" id="PF19419">
    <property type="entry name" value="DUF5983"/>
    <property type="match status" value="1"/>
</dbReference>
<dbReference type="EMBL" id="CP025184">
    <property type="protein sequence ID" value="AWV19954.1"/>
    <property type="molecule type" value="Genomic_DNA"/>
</dbReference>
<accession>A0A4Y1MR18</accession>
<dbReference type="AlphaFoldDB" id="A0A4Y1MR18"/>
<evidence type="ECO:0000313" key="2">
    <source>
        <dbReference type="EMBL" id="AWV19954.1"/>
    </source>
</evidence>
<name>A0A4Y1MR18_9PROT</name>
<reference evidence="2" key="1">
    <citation type="submission" date="2017-12" db="EMBL/GenBank/DDBJ databases">
        <authorList>
            <person name="Martens C."/>
            <person name="Dahlstrom E."/>
            <person name="Barbian K."/>
            <person name="Sykora L."/>
            <person name="Ricklefs S."/>
            <person name="Bruno D."/>
            <person name="Anzick I."/>
            <person name="Myles I."/>
            <person name="Datta S.K."/>
        </authorList>
    </citation>
    <scope>NUCLEOTIDE SEQUENCE</scope>
    <source>
        <strain evidence="2">AD2</strain>
        <plasmid evidence="2">p3-AD2</plasmid>
    </source>
</reference>
<sequence>MSAVRCFLDLSTAHLSDEDRALLDACAGHDTGEVLCARTPYGWFVFASEERPEISDTLWGLFQAARGQGCEYLLFDRDAPMLEDFATFEWNA</sequence>
<geneLocation type="plasmid" evidence="2">
    <name>p3-AD2</name>
</geneLocation>
<organism evidence="2">
    <name type="scientific">Roseomonas mucosa</name>
    <dbReference type="NCBI Taxonomy" id="207340"/>
    <lineage>
        <taxon>Bacteria</taxon>
        <taxon>Pseudomonadati</taxon>
        <taxon>Pseudomonadota</taxon>
        <taxon>Alphaproteobacteria</taxon>
        <taxon>Acetobacterales</taxon>
        <taxon>Roseomonadaceae</taxon>
        <taxon>Roseomonas</taxon>
    </lineage>
</organism>
<gene>
    <name evidence="2" type="ORF">RADP37_03897a</name>
</gene>
<dbReference type="InterPro" id="IPR046025">
    <property type="entry name" value="DUF5983"/>
</dbReference>
<protein>
    <recommendedName>
        <fullName evidence="1">DUF5983 domain-containing protein</fullName>
    </recommendedName>
</protein>
<dbReference type="RefSeq" id="WP_314216668.1">
    <property type="nucleotide sequence ID" value="NZ_CP025184.1"/>
</dbReference>
<evidence type="ECO:0000259" key="1">
    <source>
        <dbReference type="Pfam" id="PF19419"/>
    </source>
</evidence>
<proteinExistence type="predicted"/>